<evidence type="ECO:0000313" key="2">
    <source>
        <dbReference type="EMBL" id="WTY35719.1"/>
    </source>
</evidence>
<dbReference type="EMBL" id="CP109527">
    <property type="protein sequence ID" value="WTY35719.1"/>
    <property type="molecule type" value="Genomic_DNA"/>
</dbReference>
<name>A0ABZ1N6X0_9NOCA</name>
<dbReference type="InterPro" id="IPR039554">
    <property type="entry name" value="HigA2-like_HTH"/>
</dbReference>
<keyword evidence="3" id="KW-1185">Reference proteome</keyword>
<dbReference type="GeneID" id="91378665"/>
<proteinExistence type="predicted"/>
<accession>A0ABZ1N6X0</accession>
<evidence type="ECO:0000259" key="1">
    <source>
        <dbReference type="Pfam" id="PF13744"/>
    </source>
</evidence>
<dbReference type="SUPFAM" id="SSF47413">
    <property type="entry name" value="lambda repressor-like DNA-binding domains"/>
    <property type="match status" value="1"/>
</dbReference>
<dbReference type="Gene3D" id="1.10.260.40">
    <property type="entry name" value="lambda repressor-like DNA-binding domains"/>
    <property type="match status" value="1"/>
</dbReference>
<protein>
    <submittedName>
        <fullName evidence="2">XRE family transcriptional regulator</fullName>
    </submittedName>
</protein>
<dbReference type="InterPro" id="IPR010982">
    <property type="entry name" value="Lambda_DNA-bd_dom_sf"/>
</dbReference>
<feature type="domain" description="HigA2-like helix-turn-helix" evidence="1">
    <location>
        <begin position="14"/>
        <end position="89"/>
    </location>
</feature>
<dbReference type="Pfam" id="PF13744">
    <property type="entry name" value="HTH_37"/>
    <property type="match status" value="1"/>
</dbReference>
<dbReference type="RefSeq" id="WP_063816115.1">
    <property type="nucleotide sequence ID" value="NZ_CP108014.1"/>
</dbReference>
<organism evidence="2 3">
    <name type="scientific">Nocardia salmonicida</name>
    <dbReference type="NCBI Taxonomy" id="53431"/>
    <lineage>
        <taxon>Bacteria</taxon>
        <taxon>Bacillati</taxon>
        <taxon>Actinomycetota</taxon>
        <taxon>Actinomycetes</taxon>
        <taxon>Mycobacteriales</taxon>
        <taxon>Nocardiaceae</taxon>
        <taxon>Nocardia</taxon>
    </lineage>
</organism>
<sequence>MRIQRTSDVWEAITDSPEEAERLRVWADALDAVLARIDELELTPAQAAERLGVSRSRIYEMRAGKQGVYSLERLIGFGARLGLHTHLSMRKTA</sequence>
<evidence type="ECO:0000313" key="3">
    <source>
        <dbReference type="Proteomes" id="UP001621418"/>
    </source>
</evidence>
<dbReference type="Proteomes" id="UP001621418">
    <property type="component" value="Chromosome"/>
</dbReference>
<reference evidence="2 3" key="1">
    <citation type="submission" date="2022-10" db="EMBL/GenBank/DDBJ databases">
        <title>The complete genomes of actinobacterial strains from the NBC collection.</title>
        <authorList>
            <person name="Joergensen T.S."/>
            <person name="Alvarez Arevalo M."/>
            <person name="Sterndorff E.B."/>
            <person name="Faurdal D."/>
            <person name="Vuksanovic O."/>
            <person name="Mourched A.-S."/>
            <person name="Charusanti P."/>
            <person name="Shaw S."/>
            <person name="Blin K."/>
            <person name="Weber T."/>
        </authorList>
    </citation>
    <scope>NUCLEOTIDE SEQUENCE [LARGE SCALE GENOMIC DNA]</scope>
    <source>
        <strain evidence="2 3">NBC_01413</strain>
    </source>
</reference>
<gene>
    <name evidence="2" type="ORF">OG308_31400</name>
</gene>